<sequence length="436" mass="47986">MNKSFEDQWKDALGDASQTPPPDIWNRIEAELDSKRRGFILWRNPRLLSGAAAAILIVLSTLYFTQQSPEIAQVPKDVQRIVEEKYASENLSENEAGSISLALQSAPLQRTLAQNYNSSNVIAEDDVYTVERAVNTSAPVEYSSIPAEKLSSKGVNISSRDYYLPNVHVDRDLKEQKRNRKGGWFNLSAQNAPFQPNFNAPGLQQAALSAAMNSNPLVIYDKTSLVPGENAAMTSNRNDIQDEFDPGKSFTVGVGVGKKLGKKWGIESGLRYTHATAINKSNVYAFDKNTGKSDSFSFNNYVTDKPTDSEILISVDSKSRHSYHFLAVPVLMSYDVVQLGNFRMQAVAGVSTEFFLKGSVKNANSEKDFDSSNSKFKPVNLAGVAGLRLSYPVTTNLDLQLGGQYQHYLTSGLENSGGATFRPSMLGIQLGLQVRR</sequence>
<dbReference type="SUPFAM" id="SSF56925">
    <property type="entry name" value="OMPA-like"/>
    <property type="match status" value="1"/>
</dbReference>
<name>E4RRG4_LEAB4</name>
<dbReference type="EMBL" id="CP002305">
    <property type="protein sequence ID" value="ADQ18497.1"/>
    <property type="molecule type" value="Genomic_DNA"/>
</dbReference>
<keyword evidence="1" id="KW-1133">Transmembrane helix</keyword>
<keyword evidence="1" id="KW-0472">Membrane</keyword>
<feature type="transmembrane region" description="Helical" evidence="1">
    <location>
        <begin position="47"/>
        <end position="65"/>
    </location>
</feature>
<keyword evidence="1" id="KW-0812">Transmembrane</keyword>
<evidence type="ECO:0000313" key="4">
    <source>
        <dbReference type="Proteomes" id="UP000007435"/>
    </source>
</evidence>
<dbReference type="STRING" id="649349.Lbys_2835"/>
<feature type="domain" description="Outer membrane protein beta-barrel" evidence="2">
    <location>
        <begin position="230"/>
        <end position="402"/>
    </location>
</feature>
<reference evidence="3 4" key="2">
    <citation type="journal article" date="2011" name="Stand. Genomic Sci.">
        <title>Complete genome sequence of Leadbetterella byssophila type strain (4M15).</title>
        <authorList>
            <person name="Abt B."/>
            <person name="Teshima H."/>
            <person name="Lucas S."/>
            <person name="Lapidus A."/>
            <person name="Del Rio T.G."/>
            <person name="Nolan M."/>
            <person name="Tice H."/>
            <person name="Cheng J.F."/>
            <person name="Pitluck S."/>
            <person name="Liolios K."/>
            <person name="Pagani I."/>
            <person name="Ivanova N."/>
            <person name="Mavromatis K."/>
            <person name="Pati A."/>
            <person name="Tapia R."/>
            <person name="Han C."/>
            <person name="Goodwin L."/>
            <person name="Chen A."/>
            <person name="Palaniappan K."/>
            <person name="Land M."/>
            <person name="Hauser L."/>
            <person name="Chang Y.J."/>
            <person name="Jeffries C.D."/>
            <person name="Rohde M."/>
            <person name="Goker M."/>
            <person name="Tindall B.J."/>
            <person name="Detter J.C."/>
            <person name="Woyke T."/>
            <person name="Bristow J."/>
            <person name="Eisen J.A."/>
            <person name="Markowitz V."/>
            <person name="Hugenholtz P."/>
            <person name="Klenk H.P."/>
            <person name="Kyrpides N.C."/>
        </authorList>
    </citation>
    <scope>NUCLEOTIDE SEQUENCE [LARGE SCALE GENOMIC DNA]</scope>
    <source>
        <strain evidence="4">DSM 17132 / JCM 16389 / KACC 11308 / NBRC 106382 / 4M15</strain>
    </source>
</reference>
<gene>
    <name evidence="3" type="ordered locus">Lbys_2835</name>
</gene>
<dbReference type="Pfam" id="PF13568">
    <property type="entry name" value="OMP_b-brl_2"/>
    <property type="match status" value="1"/>
</dbReference>
<organism evidence="3 4">
    <name type="scientific">Leadbetterella byssophila (strain DSM 17132 / JCM 16389 / KACC 11308 / NBRC 106382 / 4M15)</name>
    <dbReference type="NCBI Taxonomy" id="649349"/>
    <lineage>
        <taxon>Bacteria</taxon>
        <taxon>Pseudomonadati</taxon>
        <taxon>Bacteroidota</taxon>
        <taxon>Cytophagia</taxon>
        <taxon>Cytophagales</taxon>
        <taxon>Leadbetterellaceae</taxon>
        <taxon>Leadbetterella</taxon>
    </lineage>
</organism>
<dbReference type="InterPro" id="IPR025665">
    <property type="entry name" value="Beta-barrel_OMP_2"/>
</dbReference>
<dbReference type="HOGENOM" id="CLU_050662_0_0_10"/>
<accession>E4RRG4</accession>
<dbReference type="OrthoDB" id="975478at2"/>
<keyword evidence="4" id="KW-1185">Reference proteome</keyword>
<reference key="1">
    <citation type="submission" date="2010-11" db="EMBL/GenBank/DDBJ databases">
        <title>The complete genome of Leadbetterella byssophila DSM 17132.</title>
        <authorList>
            <consortium name="US DOE Joint Genome Institute (JGI-PGF)"/>
            <person name="Lucas S."/>
            <person name="Copeland A."/>
            <person name="Lapidus A."/>
            <person name="Glavina del Rio T."/>
            <person name="Dalin E."/>
            <person name="Tice H."/>
            <person name="Bruce D."/>
            <person name="Goodwin L."/>
            <person name="Pitluck S."/>
            <person name="Kyrpides N."/>
            <person name="Mavromatis K."/>
            <person name="Ivanova N."/>
            <person name="Teshima H."/>
            <person name="Brettin T."/>
            <person name="Detter J.C."/>
            <person name="Han C."/>
            <person name="Tapia R."/>
            <person name="Land M."/>
            <person name="Hauser L."/>
            <person name="Markowitz V."/>
            <person name="Cheng J.-F."/>
            <person name="Hugenholtz P."/>
            <person name="Woyke T."/>
            <person name="Wu D."/>
            <person name="Tindall B."/>
            <person name="Pomrenke H.G."/>
            <person name="Brambilla E."/>
            <person name="Klenk H.-P."/>
            <person name="Eisen J.A."/>
        </authorList>
    </citation>
    <scope>NUCLEOTIDE SEQUENCE [LARGE SCALE GENOMIC DNA]</scope>
    <source>
        <strain>DSM 17132</strain>
    </source>
</reference>
<dbReference type="Proteomes" id="UP000007435">
    <property type="component" value="Chromosome"/>
</dbReference>
<dbReference type="KEGG" id="lby:Lbys_2835"/>
<evidence type="ECO:0000313" key="3">
    <source>
        <dbReference type="EMBL" id="ADQ18497.1"/>
    </source>
</evidence>
<evidence type="ECO:0000259" key="2">
    <source>
        <dbReference type="Pfam" id="PF13568"/>
    </source>
</evidence>
<dbReference type="RefSeq" id="WP_013409529.1">
    <property type="nucleotide sequence ID" value="NC_014655.1"/>
</dbReference>
<dbReference type="InterPro" id="IPR011250">
    <property type="entry name" value="OMP/PagP_B-barrel"/>
</dbReference>
<dbReference type="AlphaFoldDB" id="E4RRG4"/>
<protein>
    <recommendedName>
        <fullName evidence="2">Outer membrane protein beta-barrel domain-containing protein</fullName>
    </recommendedName>
</protein>
<evidence type="ECO:0000256" key="1">
    <source>
        <dbReference type="SAM" id="Phobius"/>
    </source>
</evidence>
<proteinExistence type="predicted"/>
<dbReference type="eggNOG" id="COG3170">
    <property type="taxonomic scope" value="Bacteria"/>
</dbReference>